<keyword evidence="4" id="KW-0325">Glycoprotein</keyword>
<dbReference type="GO" id="GO:0000272">
    <property type="term" value="P:polysaccharide catabolic process"/>
    <property type="evidence" value="ECO:0007669"/>
    <property type="project" value="UniProtKB-KW"/>
</dbReference>
<evidence type="ECO:0000313" key="10">
    <source>
        <dbReference type="EMBL" id="HIT84492.1"/>
    </source>
</evidence>
<dbReference type="InterPro" id="IPR006626">
    <property type="entry name" value="PbH1"/>
</dbReference>
<evidence type="ECO:0000256" key="9">
    <source>
        <dbReference type="RuleBase" id="RU361169"/>
    </source>
</evidence>
<dbReference type="Gene3D" id="2.160.20.10">
    <property type="entry name" value="Single-stranded right-handed beta-helix, Pectin lyase-like"/>
    <property type="match status" value="1"/>
</dbReference>
<dbReference type="PANTHER" id="PTHR31736:SF9">
    <property type="entry name" value="ENDO-XYLOGALACTURONAN HYDROLASE A-RELATED"/>
    <property type="match status" value="1"/>
</dbReference>
<evidence type="ECO:0008006" key="12">
    <source>
        <dbReference type="Google" id="ProtNLM"/>
    </source>
</evidence>
<sequence length="709" mass="79266">MNYSVTKNGIKIKTRSCKIFPRPYNSEKYMEYIMLPMGKRANIEIHSKIKIESAVVRPASRHIPFTLHGGRLFITLDKPQTLSVEINGGSDDNLMIFAYDEKREEPPAKAEHMITVAKGTKYTGKLIITEDNTTVYIEDGAVIAGNIYAEKCKNLTICGFGRICMEDYTYEMRKDYARSIDLYKCENVKIRDIIIDDSNDWSLRVNGCKNVDIDSVKIFGCRGNSDGIDVCGSKNVTVSNIFTRVWDDSFVVKALDTGNAENILFKDSVLWNDFARPIEVGVELRADKVKNVRFENIDILHSTTGYPVMGIHHGDRAEVSGIEFKNIRIEDAPGSQLFDIRITNSVWNRDSKMGRIHDISFSDISYDGTNDNGVLLSNSRLQGFDAEHDIQNVSFKNITIGGRAVKTAEELALDICENVKNVSVSFDGENGELLQLDSEVGVRGGFETNADGTYTGTVYVRLSNNTDGRISGTASLAVSPKNTETERAFEYDVLPGESKEFDFKMRLLPGRYIFFTKDEKRGIKNAWTFKAFDAIIQEGADIKTAPEYGFVNYYGTREASVRFAANGGFLEIMPDITAQAVLYTAMPAEMQPGEVVFSAEETDFGEVCAVVEKDGGLAAAPQLRCPAEITYVFKNEPKVRIKKTKLVLKKGEPARISMKELGISGNEFLLELAVSTHGTRGLRYPYTLFHSTAPDTTAHMYCRFRVEKK</sequence>
<proteinExistence type="inferred from homology"/>
<name>A0A9D1H2I1_9FIRM</name>
<gene>
    <name evidence="10" type="ORF">IAA60_01165</name>
</gene>
<dbReference type="InterPro" id="IPR000743">
    <property type="entry name" value="Glyco_hydro_28"/>
</dbReference>
<evidence type="ECO:0000256" key="5">
    <source>
        <dbReference type="ARBA" id="ARBA00023277"/>
    </source>
</evidence>
<evidence type="ECO:0000256" key="1">
    <source>
        <dbReference type="ARBA" id="ARBA00008834"/>
    </source>
</evidence>
<dbReference type="AlphaFoldDB" id="A0A9D1H2I1"/>
<dbReference type="EMBL" id="DVLU01000008">
    <property type="protein sequence ID" value="HIT84492.1"/>
    <property type="molecule type" value="Genomic_DNA"/>
</dbReference>
<dbReference type="GO" id="GO:0004650">
    <property type="term" value="F:polygalacturonase activity"/>
    <property type="evidence" value="ECO:0007669"/>
    <property type="project" value="InterPro"/>
</dbReference>
<evidence type="ECO:0000256" key="4">
    <source>
        <dbReference type="ARBA" id="ARBA00023180"/>
    </source>
</evidence>
<evidence type="ECO:0000256" key="8">
    <source>
        <dbReference type="ARBA" id="ARBA00037278"/>
    </source>
</evidence>
<dbReference type="PANTHER" id="PTHR31736">
    <property type="match status" value="1"/>
</dbReference>
<comment type="caution">
    <text evidence="10">The sequence shown here is derived from an EMBL/GenBank/DDBJ whole genome shotgun (WGS) entry which is preliminary data.</text>
</comment>
<evidence type="ECO:0000256" key="7">
    <source>
        <dbReference type="ARBA" id="ARBA00023326"/>
    </source>
</evidence>
<keyword evidence="2" id="KW-0677">Repeat</keyword>
<evidence type="ECO:0000256" key="6">
    <source>
        <dbReference type="ARBA" id="ARBA00023295"/>
    </source>
</evidence>
<dbReference type="Pfam" id="PF00295">
    <property type="entry name" value="Glyco_hydro_28"/>
    <property type="match status" value="1"/>
</dbReference>
<keyword evidence="5" id="KW-0119">Carbohydrate metabolism</keyword>
<evidence type="ECO:0000313" key="11">
    <source>
        <dbReference type="Proteomes" id="UP000824165"/>
    </source>
</evidence>
<evidence type="ECO:0000256" key="2">
    <source>
        <dbReference type="ARBA" id="ARBA00022737"/>
    </source>
</evidence>
<comment type="function">
    <text evidence="8">Pectinolytic enzyme involved in the degradation of xylogalacturonan (xga), a galacturonan backbone heavily substituted with xylose, and which is one important component of the hairy regions of pectin. Activity requires a galacturonic acid backbone substituted with xylose.</text>
</comment>
<dbReference type="SMART" id="SM00710">
    <property type="entry name" value="PbH1"/>
    <property type="match status" value="5"/>
</dbReference>
<dbReference type="InterPro" id="IPR012334">
    <property type="entry name" value="Pectin_lyas_fold"/>
</dbReference>
<protein>
    <recommendedName>
        <fullName evidence="12">Glycosyl hydrolases family 28</fullName>
    </recommendedName>
</protein>
<dbReference type="SUPFAM" id="SSF51126">
    <property type="entry name" value="Pectin lyase-like"/>
    <property type="match status" value="1"/>
</dbReference>
<keyword evidence="3 9" id="KW-0378">Hydrolase</keyword>
<reference evidence="10" key="2">
    <citation type="journal article" date="2021" name="PeerJ">
        <title>Extensive microbial diversity within the chicken gut microbiome revealed by metagenomics and culture.</title>
        <authorList>
            <person name="Gilroy R."/>
            <person name="Ravi A."/>
            <person name="Getino M."/>
            <person name="Pursley I."/>
            <person name="Horton D.L."/>
            <person name="Alikhan N.F."/>
            <person name="Baker D."/>
            <person name="Gharbi K."/>
            <person name="Hall N."/>
            <person name="Watson M."/>
            <person name="Adriaenssens E.M."/>
            <person name="Foster-Nyarko E."/>
            <person name="Jarju S."/>
            <person name="Secka A."/>
            <person name="Antonio M."/>
            <person name="Oren A."/>
            <person name="Chaudhuri R.R."/>
            <person name="La Ragione R."/>
            <person name="Hildebrand F."/>
            <person name="Pallen M.J."/>
        </authorList>
    </citation>
    <scope>NUCLEOTIDE SEQUENCE</scope>
    <source>
        <strain evidence="10">CHK181-108</strain>
    </source>
</reference>
<evidence type="ECO:0000256" key="3">
    <source>
        <dbReference type="ARBA" id="ARBA00022801"/>
    </source>
</evidence>
<keyword evidence="7" id="KW-0624">Polysaccharide degradation</keyword>
<keyword evidence="6 9" id="KW-0326">Glycosidase</keyword>
<accession>A0A9D1H2I1</accession>
<organism evidence="10 11">
    <name type="scientific">Candidatus Ornithomonoglobus intestinigallinarum</name>
    <dbReference type="NCBI Taxonomy" id="2840894"/>
    <lineage>
        <taxon>Bacteria</taxon>
        <taxon>Bacillati</taxon>
        <taxon>Bacillota</taxon>
        <taxon>Clostridia</taxon>
        <taxon>Candidatus Ornithomonoglobus</taxon>
    </lineage>
</organism>
<comment type="similarity">
    <text evidence="1 9">Belongs to the glycosyl hydrolase 28 family.</text>
</comment>
<reference evidence="10" key="1">
    <citation type="submission" date="2020-10" db="EMBL/GenBank/DDBJ databases">
        <authorList>
            <person name="Gilroy R."/>
        </authorList>
    </citation>
    <scope>NUCLEOTIDE SEQUENCE</scope>
    <source>
        <strain evidence="10">CHK181-108</strain>
    </source>
</reference>
<dbReference type="InterPro" id="IPR011050">
    <property type="entry name" value="Pectin_lyase_fold/virulence"/>
</dbReference>
<dbReference type="Proteomes" id="UP000824165">
    <property type="component" value="Unassembled WGS sequence"/>
</dbReference>